<dbReference type="Gene3D" id="3.40.960.10">
    <property type="entry name" value="VSR Endonuclease"/>
    <property type="match status" value="1"/>
</dbReference>
<name>A0ABT8FYL6_9MICO</name>
<comment type="caution">
    <text evidence="2">The sequence shown here is derived from an EMBL/GenBank/DDBJ whole genome shotgun (WGS) entry which is preliminary data.</text>
</comment>
<accession>A0ABT8FYL6</accession>
<dbReference type="SUPFAM" id="SSF52980">
    <property type="entry name" value="Restriction endonuclease-like"/>
    <property type="match status" value="1"/>
</dbReference>
<feature type="domain" description="Restriction endonuclease type II-like" evidence="1">
    <location>
        <begin position="81"/>
        <end position="161"/>
    </location>
</feature>
<evidence type="ECO:0000259" key="1">
    <source>
        <dbReference type="Pfam" id="PF18741"/>
    </source>
</evidence>
<evidence type="ECO:0000313" key="3">
    <source>
        <dbReference type="Proteomes" id="UP001172738"/>
    </source>
</evidence>
<sequence>MVIHRHLPTRGALARQHLDIVGLCTTPLEQVALWDAAINRGLVRSEESLLLTRGTEQRRSRVIGAIDGRAQSPLETVARVALREAGFSVTPQVLLPGVGRVDLLVEGRVVVETDGYAFHHDREQFARDRKRDRALELSGYAVLRYTSADVLQAASGVVDDVIGVMWRRGWLTPTVRTNLDAAARVSRFGWRDRPGCCG</sequence>
<keyword evidence="3" id="KW-1185">Reference proteome</keyword>
<organism evidence="2 3">
    <name type="scientific">Demequina zhanjiangensis</name>
    <dbReference type="NCBI Taxonomy" id="3051659"/>
    <lineage>
        <taxon>Bacteria</taxon>
        <taxon>Bacillati</taxon>
        <taxon>Actinomycetota</taxon>
        <taxon>Actinomycetes</taxon>
        <taxon>Micrococcales</taxon>
        <taxon>Demequinaceae</taxon>
        <taxon>Demequina</taxon>
    </lineage>
</organism>
<dbReference type="RefSeq" id="WP_301126219.1">
    <property type="nucleotide sequence ID" value="NZ_JAUHPV010000002.1"/>
</dbReference>
<dbReference type="Pfam" id="PF18741">
    <property type="entry name" value="MTES_1575"/>
    <property type="match status" value="1"/>
</dbReference>
<dbReference type="EMBL" id="JAUHPV010000002">
    <property type="protein sequence ID" value="MDN4471996.1"/>
    <property type="molecule type" value="Genomic_DNA"/>
</dbReference>
<dbReference type="InterPro" id="IPR011335">
    <property type="entry name" value="Restrct_endonuc-II-like"/>
</dbReference>
<evidence type="ECO:0000313" key="2">
    <source>
        <dbReference type="EMBL" id="MDN4471996.1"/>
    </source>
</evidence>
<reference evidence="2" key="1">
    <citation type="submission" date="2023-06" db="EMBL/GenBank/DDBJ databases">
        <title>SYSU T00b26.</title>
        <authorList>
            <person name="Gao L."/>
            <person name="Fang B.-Z."/>
            <person name="Li W.-J."/>
        </authorList>
    </citation>
    <scope>NUCLEOTIDE SEQUENCE</scope>
    <source>
        <strain evidence="2">SYSU T00b26</strain>
    </source>
</reference>
<dbReference type="InterPro" id="IPR049468">
    <property type="entry name" value="Restrct_endonuc-II-like_dom"/>
</dbReference>
<protein>
    <submittedName>
        <fullName evidence="2">DUF559 domain-containing protein</fullName>
    </submittedName>
</protein>
<gene>
    <name evidence="2" type="ORF">QQX04_03195</name>
</gene>
<dbReference type="Proteomes" id="UP001172738">
    <property type="component" value="Unassembled WGS sequence"/>
</dbReference>
<proteinExistence type="predicted"/>